<keyword evidence="3 5" id="KW-1133">Transmembrane helix</keyword>
<evidence type="ECO:0000259" key="6">
    <source>
        <dbReference type="PROSITE" id="PS50850"/>
    </source>
</evidence>
<evidence type="ECO:0000256" key="2">
    <source>
        <dbReference type="ARBA" id="ARBA00022692"/>
    </source>
</evidence>
<evidence type="ECO:0000256" key="1">
    <source>
        <dbReference type="ARBA" id="ARBA00004141"/>
    </source>
</evidence>
<feature type="transmembrane region" description="Helical" evidence="5">
    <location>
        <begin position="329"/>
        <end position="354"/>
    </location>
</feature>
<reference evidence="7 8" key="1">
    <citation type="submission" date="2014-04" db="EMBL/GenBank/DDBJ databases">
        <authorList>
            <consortium name="DOE Joint Genome Institute"/>
            <person name="Kuo A."/>
            <person name="Tarkka M."/>
            <person name="Buscot F."/>
            <person name="Kohler A."/>
            <person name="Nagy L.G."/>
            <person name="Floudas D."/>
            <person name="Copeland A."/>
            <person name="Barry K.W."/>
            <person name="Cichocki N."/>
            <person name="Veneault-Fourrey C."/>
            <person name="LaButti K."/>
            <person name="Lindquist E.A."/>
            <person name="Lipzen A."/>
            <person name="Lundell T."/>
            <person name="Morin E."/>
            <person name="Murat C."/>
            <person name="Sun H."/>
            <person name="Tunlid A."/>
            <person name="Henrissat B."/>
            <person name="Grigoriev I.V."/>
            <person name="Hibbett D.S."/>
            <person name="Martin F."/>
            <person name="Nordberg H.P."/>
            <person name="Cantor M.N."/>
            <person name="Hua S.X."/>
        </authorList>
    </citation>
    <scope>NUCLEOTIDE SEQUENCE [LARGE SCALE GENOMIC DNA]</scope>
    <source>
        <strain evidence="7 8">F 1598</strain>
    </source>
</reference>
<proteinExistence type="predicted"/>
<dbReference type="SUPFAM" id="SSF103473">
    <property type="entry name" value="MFS general substrate transporter"/>
    <property type="match status" value="1"/>
</dbReference>
<dbReference type="GO" id="GO:0005886">
    <property type="term" value="C:plasma membrane"/>
    <property type="evidence" value="ECO:0007669"/>
    <property type="project" value="TreeGrafter"/>
</dbReference>
<dbReference type="GO" id="GO:0022857">
    <property type="term" value="F:transmembrane transporter activity"/>
    <property type="evidence" value="ECO:0007669"/>
    <property type="project" value="InterPro"/>
</dbReference>
<feature type="transmembrane region" description="Helical" evidence="5">
    <location>
        <begin position="158"/>
        <end position="179"/>
    </location>
</feature>
<accession>A0A0C3F4Z9</accession>
<dbReference type="PROSITE" id="PS50850">
    <property type="entry name" value="MFS"/>
    <property type="match status" value="1"/>
</dbReference>
<feature type="transmembrane region" description="Helical" evidence="5">
    <location>
        <begin position="64"/>
        <end position="84"/>
    </location>
</feature>
<evidence type="ECO:0000256" key="4">
    <source>
        <dbReference type="ARBA" id="ARBA00023136"/>
    </source>
</evidence>
<sequence>MSSEETPLLIEQRNHNTVYNRFTRRQKRVIVAVVSWTGLLPLFVSGSFIPTIPQVAYDLDSSGPVISLEVSLSILAAALGSLTFAANSTYYGRRPVYLVSLPLLCAGSLGVALSRGVPELMVLRFLQAIGSSAGLTVGSAVIGDIYKLEERGTAMGVFFGAVFLGPAIAPVCGGLAAHYASWRDMQFALLACGILSFLVVLLFLPETSHPQTRGIDKARMIEESSSGGEGERDGSGWKWVWVNPLASLWLLRSPNLLAVLTSYQVLLIPLAYTIGKRYNITNEAIIGACFLPAGLGNIIGAPLAGHISDRLVTQWRKRRAGEWVPEDRLRGTLFGAGFLVPVSVLCSGIITHYVEGNVGLALNLVCLFFNGLGVGNLFDLDQS</sequence>
<feature type="transmembrane region" description="Helical" evidence="5">
    <location>
        <begin position="96"/>
        <end position="113"/>
    </location>
</feature>
<feature type="transmembrane region" description="Helical" evidence="5">
    <location>
        <begin position="125"/>
        <end position="146"/>
    </location>
</feature>
<dbReference type="InterPro" id="IPR036259">
    <property type="entry name" value="MFS_trans_sf"/>
</dbReference>
<dbReference type="PANTHER" id="PTHR23502:SF64">
    <property type="entry name" value="TRANSPORTER, PUTATIVE (AFU_ORTHOLOGUE AFUA_3G11760)-RELATED"/>
    <property type="match status" value="1"/>
</dbReference>
<protein>
    <recommendedName>
        <fullName evidence="6">Major facilitator superfamily (MFS) profile domain-containing protein</fullName>
    </recommendedName>
</protein>
<feature type="transmembrane region" description="Helical" evidence="5">
    <location>
        <begin position="185"/>
        <end position="204"/>
    </location>
</feature>
<comment type="subcellular location">
    <subcellularLocation>
        <location evidence="1">Membrane</location>
        <topology evidence="1">Multi-pass membrane protein</topology>
    </subcellularLocation>
</comment>
<feature type="transmembrane region" description="Helical" evidence="5">
    <location>
        <begin position="29"/>
        <end position="52"/>
    </location>
</feature>
<keyword evidence="8" id="KW-1185">Reference proteome</keyword>
<reference evidence="8" key="2">
    <citation type="submission" date="2015-01" db="EMBL/GenBank/DDBJ databases">
        <title>Evolutionary Origins and Diversification of the Mycorrhizal Mutualists.</title>
        <authorList>
            <consortium name="DOE Joint Genome Institute"/>
            <consortium name="Mycorrhizal Genomics Consortium"/>
            <person name="Kohler A."/>
            <person name="Kuo A."/>
            <person name="Nagy L.G."/>
            <person name="Floudas D."/>
            <person name="Copeland A."/>
            <person name="Barry K.W."/>
            <person name="Cichocki N."/>
            <person name="Veneault-Fourrey C."/>
            <person name="LaButti K."/>
            <person name="Lindquist E.A."/>
            <person name="Lipzen A."/>
            <person name="Lundell T."/>
            <person name="Morin E."/>
            <person name="Murat C."/>
            <person name="Riley R."/>
            <person name="Ohm R."/>
            <person name="Sun H."/>
            <person name="Tunlid A."/>
            <person name="Henrissat B."/>
            <person name="Grigoriev I.V."/>
            <person name="Hibbett D.S."/>
            <person name="Martin F."/>
        </authorList>
    </citation>
    <scope>NUCLEOTIDE SEQUENCE [LARGE SCALE GENOMIC DNA]</scope>
    <source>
        <strain evidence="8">F 1598</strain>
    </source>
</reference>
<dbReference type="InterPro" id="IPR011701">
    <property type="entry name" value="MFS"/>
</dbReference>
<evidence type="ECO:0000256" key="5">
    <source>
        <dbReference type="SAM" id="Phobius"/>
    </source>
</evidence>
<feature type="transmembrane region" description="Helical" evidence="5">
    <location>
        <begin position="360"/>
        <end position="378"/>
    </location>
</feature>
<dbReference type="PANTHER" id="PTHR23502">
    <property type="entry name" value="MAJOR FACILITATOR SUPERFAMILY"/>
    <property type="match status" value="1"/>
</dbReference>
<dbReference type="InterPro" id="IPR020846">
    <property type="entry name" value="MFS_dom"/>
</dbReference>
<evidence type="ECO:0000256" key="3">
    <source>
        <dbReference type="ARBA" id="ARBA00022989"/>
    </source>
</evidence>
<dbReference type="EMBL" id="KN833007">
    <property type="protein sequence ID" value="KIM79780.1"/>
    <property type="molecule type" value="Genomic_DNA"/>
</dbReference>
<feature type="domain" description="Major facilitator superfamily (MFS) profile" evidence="6">
    <location>
        <begin position="30"/>
        <end position="383"/>
    </location>
</feature>
<dbReference type="OrthoDB" id="3066029at2759"/>
<keyword evidence="4 5" id="KW-0472">Membrane</keyword>
<dbReference type="STRING" id="765440.A0A0C3F4Z9"/>
<keyword evidence="2 5" id="KW-0812">Transmembrane</keyword>
<dbReference type="Pfam" id="PF07690">
    <property type="entry name" value="MFS_1"/>
    <property type="match status" value="1"/>
</dbReference>
<evidence type="ECO:0000313" key="7">
    <source>
        <dbReference type="EMBL" id="KIM79780.1"/>
    </source>
</evidence>
<organism evidence="7 8">
    <name type="scientific">Piloderma croceum (strain F 1598)</name>
    <dbReference type="NCBI Taxonomy" id="765440"/>
    <lineage>
        <taxon>Eukaryota</taxon>
        <taxon>Fungi</taxon>
        <taxon>Dikarya</taxon>
        <taxon>Basidiomycota</taxon>
        <taxon>Agaricomycotina</taxon>
        <taxon>Agaricomycetes</taxon>
        <taxon>Agaricomycetidae</taxon>
        <taxon>Atheliales</taxon>
        <taxon>Atheliaceae</taxon>
        <taxon>Piloderma</taxon>
    </lineage>
</organism>
<dbReference type="Gene3D" id="1.20.1250.20">
    <property type="entry name" value="MFS general substrate transporter like domains"/>
    <property type="match status" value="1"/>
</dbReference>
<gene>
    <name evidence="7" type="ORF">PILCRDRAFT_73747</name>
</gene>
<dbReference type="AlphaFoldDB" id="A0A0C3F4Z9"/>
<name>A0A0C3F4Z9_PILCF</name>
<feature type="transmembrane region" description="Helical" evidence="5">
    <location>
        <begin position="255"/>
        <end position="272"/>
    </location>
</feature>
<dbReference type="InParanoid" id="A0A0C3F4Z9"/>
<evidence type="ECO:0000313" key="8">
    <source>
        <dbReference type="Proteomes" id="UP000054166"/>
    </source>
</evidence>
<dbReference type="Proteomes" id="UP000054166">
    <property type="component" value="Unassembled WGS sequence"/>
</dbReference>
<dbReference type="HOGENOM" id="CLU_008455_8_0_1"/>
<feature type="transmembrane region" description="Helical" evidence="5">
    <location>
        <begin position="284"/>
        <end position="308"/>
    </location>
</feature>